<reference evidence="3 4" key="1">
    <citation type="submission" date="2016-10" db="EMBL/GenBank/DDBJ databases">
        <authorList>
            <person name="Varghese N."/>
            <person name="Submissions S."/>
        </authorList>
    </citation>
    <scope>NUCLEOTIDE SEQUENCE [LARGE SCALE GENOMIC DNA]</scope>
    <source>
        <strain evidence="3 4">S7-754</strain>
    </source>
</reference>
<evidence type="ECO:0000256" key="1">
    <source>
        <dbReference type="SAM" id="Phobius"/>
    </source>
</evidence>
<feature type="transmembrane region" description="Helical" evidence="1">
    <location>
        <begin position="81"/>
        <end position="111"/>
    </location>
</feature>
<keyword evidence="1" id="KW-0812">Transmembrane</keyword>
<gene>
    <name evidence="2" type="ORF">GQR91_17620</name>
    <name evidence="3" type="ORF">SAMN05216557_101406</name>
</gene>
<organism evidence="3 4">
    <name type="scientific">Sphingomonas carotinifaciens</name>
    <dbReference type="NCBI Taxonomy" id="1166323"/>
    <lineage>
        <taxon>Bacteria</taxon>
        <taxon>Pseudomonadati</taxon>
        <taxon>Pseudomonadota</taxon>
        <taxon>Alphaproteobacteria</taxon>
        <taxon>Sphingomonadales</taxon>
        <taxon>Sphingomonadaceae</taxon>
        <taxon>Sphingomonas</taxon>
    </lineage>
</organism>
<dbReference type="EMBL" id="WSUT01000005">
    <property type="protein sequence ID" value="MWC45435.1"/>
    <property type="molecule type" value="Genomic_DNA"/>
</dbReference>
<feature type="transmembrane region" description="Helical" evidence="1">
    <location>
        <begin position="212"/>
        <end position="237"/>
    </location>
</feature>
<dbReference type="AlphaFoldDB" id="A0A1G7FHI3"/>
<feature type="transmembrane region" description="Helical" evidence="1">
    <location>
        <begin position="378"/>
        <end position="396"/>
    </location>
</feature>
<keyword evidence="4" id="KW-1185">Reference proteome</keyword>
<dbReference type="EMBL" id="FNBI01000001">
    <property type="protein sequence ID" value="SDE75297.1"/>
    <property type="molecule type" value="Genomic_DNA"/>
</dbReference>
<evidence type="ECO:0000313" key="5">
    <source>
        <dbReference type="Proteomes" id="UP000436801"/>
    </source>
</evidence>
<dbReference type="RefSeq" id="WP_149680956.1">
    <property type="nucleotide sequence ID" value="NZ_JACIEY010000003.1"/>
</dbReference>
<evidence type="ECO:0000313" key="2">
    <source>
        <dbReference type="EMBL" id="MWC45435.1"/>
    </source>
</evidence>
<accession>A0A1G7FHI3</accession>
<feature type="transmembrane region" description="Helical" evidence="1">
    <location>
        <begin position="146"/>
        <end position="165"/>
    </location>
</feature>
<evidence type="ECO:0008006" key="6">
    <source>
        <dbReference type="Google" id="ProtNLM"/>
    </source>
</evidence>
<proteinExistence type="predicted"/>
<dbReference type="Proteomes" id="UP000323502">
    <property type="component" value="Unassembled WGS sequence"/>
</dbReference>
<sequence>MRAAHPHFDRAVLALIACGLLLRLLWLTIVHGAPFVALSAAEACDVAIAFAQTGTLADAYFPGQGPTAHLMPLNPAIAGWVMGWLGTATLASAAVLTLWSVGQVFIAYLVLLSAFAHAGLERIALRGGAAILLLLPVFVPQEVIDFRYWEGGTALLLAACHLRWMMIAQRGAPPAMVGLLAVAFTGALLTFVAPPIGIAVAVAWGWTAWRHLAIRSTMIVLAIGLAAFSAMSLAWAVRNETAIGVALPSRSNLGVELPMANYPQALDATAPEDRFNARLFAVHPAASRRAQGAVRSYGERAYALALQRVTLTWMVRHPWAMTRLYVRHLVEFLAPQPWQFYFTGWQGMRAARSLIACTVSMLGLAGLIVGLWRGQRTFAPVALYVAALALQFAMFQPMPRYSFLIYPVLAWPAAWLVAQWRAGTIRHPRLPRTTIRP</sequence>
<dbReference type="Proteomes" id="UP000436801">
    <property type="component" value="Unassembled WGS sequence"/>
</dbReference>
<evidence type="ECO:0000313" key="3">
    <source>
        <dbReference type="EMBL" id="SDE75297.1"/>
    </source>
</evidence>
<feature type="transmembrane region" description="Helical" evidence="1">
    <location>
        <begin position="403"/>
        <end position="422"/>
    </location>
</feature>
<dbReference type="OrthoDB" id="7538213at2"/>
<feature type="transmembrane region" description="Helical" evidence="1">
    <location>
        <begin position="177"/>
        <end position="206"/>
    </location>
</feature>
<keyword evidence="1" id="KW-1133">Transmembrane helix</keyword>
<evidence type="ECO:0000313" key="4">
    <source>
        <dbReference type="Proteomes" id="UP000323502"/>
    </source>
</evidence>
<keyword evidence="1" id="KW-0472">Membrane</keyword>
<name>A0A1G7FHI3_9SPHN</name>
<protein>
    <recommendedName>
        <fullName evidence="6">Glycosyltransferase RgtA/B/C/D-like domain-containing protein</fullName>
    </recommendedName>
</protein>
<feature type="transmembrane region" description="Helical" evidence="1">
    <location>
        <begin position="354"/>
        <end position="372"/>
    </location>
</feature>
<reference evidence="2 5" key="2">
    <citation type="submission" date="2019-12" db="EMBL/GenBank/DDBJ databases">
        <authorList>
            <person name="Zheng J."/>
        </authorList>
    </citation>
    <scope>NUCLEOTIDE SEQUENCE [LARGE SCALE GENOMIC DNA]</scope>
    <source>
        <strain evidence="2 5">DSM 27347</strain>
    </source>
</reference>